<gene>
    <name evidence="1" type="ORF">NDU88_007698</name>
</gene>
<accession>A0AAV7PM24</accession>
<name>A0AAV7PM24_PLEWA</name>
<sequence length="100" mass="10855">MAAPAMVFIGVDAMNKMEESTRLRKDSYVKDAGTGDAAVLREGFEVGPLIPADVKSGGVTMLRGTSWGCNDIKGPQVLQWHQIIMDLGLMTLRCQRSWAG</sequence>
<comment type="caution">
    <text evidence="1">The sequence shown here is derived from an EMBL/GenBank/DDBJ whole genome shotgun (WGS) entry which is preliminary data.</text>
</comment>
<protein>
    <submittedName>
        <fullName evidence="1">Uncharacterized protein</fullName>
    </submittedName>
</protein>
<proteinExistence type="predicted"/>
<keyword evidence="2" id="KW-1185">Reference proteome</keyword>
<dbReference type="EMBL" id="JANPWB010000011">
    <property type="protein sequence ID" value="KAJ1129327.1"/>
    <property type="molecule type" value="Genomic_DNA"/>
</dbReference>
<dbReference type="AlphaFoldDB" id="A0AAV7PM24"/>
<evidence type="ECO:0000313" key="2">
    <source>
        <dbReference type="Proteomes" id="UP001066276"/>
    </source>
</evidence>
<organism evidence="1 2">
    <name type="scientific">Pleurodeles waltl</name>
    <name type="common">Iberian ribbed newt</name>
    <dbReference type="NCBI Taxonomy" id="8319"/>
    <lineage>
        <taxon>Eukaryota</taxon>
        <taxon>Metazoa</taxon>
        <taxon>Chordata</taxon>
        <taxon>Craniata</taxon>
        <taxon>Vertebrata</taxon>
        <taxon>Euteleostomi</taxon>
        <taxon>Amphibia</taxon>
        <taxon>Batrachia</taxon>
        <taxon>Caudata</taxon>
        <taxon>Salamandroidea</taxon>
        <taxon>Salamandridae</taxon>
        <taxon>Pleurodelinae</taxon>
        <taxon>Pleurodeles</taxon>
    </lineage>
</organism>
<dbReference type="Proteomes" id="UP001066276">
    <property type="component" value="Chromosome 7"/>
</dbReference>
<evidence type="ECO:0000313" key="1">
    <source>
        <dbReference type="EMBL" id="KAJ1129327.1"/>
    </source>
</evidence>
<reference evidence="1" key="1">
    <citation type="journal article" date="2022" name="bioRxiv">
        <title>Sequencing and chromosome-scale assembly of the giantPleurodeles waltlgenome.</title>
        <authorList>
            <person name="Brown T."/>
            <person name="Elewa A."/>
            <person name="Iarovenko S."/>
            <person name="Subramanian E."/>
            <person name="Araus A.J."/>
            <person name="Petzold A."/>
            <person name="Susuki M."/>
            <person name="Suzuki K.-i.T."/>
            <person name="Hayashi T."/>
            <person name="Toyoda A."/>
            <person name="Oliveira C."/>
            <person name="Osipova E."/>
            <person name="Leigh N.D."/>
            <person name="Simon A."/>
            <person name="Yun M.H."/>
        </authorList>
    </citation>
    <scope>NUCLEOTIDE SEQUENCE</scope>
    <source>
        <strain evidence="1">20211129_DDA</strain>
        <tissue evidence="1">Liver</tissue>
    </source>
</reference>